<sequence>MQVLASSLKTMPCDDRFAIAVLNLLPFLLKEKPHFLEGPGVYPSLSTKEGADGSAALFVTFAGLELEVMDLIAGFVQVMELYWVLNIKYDPRNKNTFGLIEHFCGLPASKSPSLLNKQVQDLEASVGVLNDIMDKLRNEKVKLVADNEKLMSENKTLWVKMVELEQYSRTDNVLCTQGQDCIAVIQTVGTETGCAVTSADFMPLPGSLLKFMSRHT</sequence>
<proteinExistence type="predicted"/>
<dbReference type="Proteomes" id="UP000821845">
    <property type="component" value="Chromosome 1"/>
</dbReference>
<keyword evidence="2" id="KW-1185">Reference proteome</keyword>
<comment type="caution">
    <text evidence="1">The sequence shown here is derived from an EMBL/GenBank/DDBJ whole genome shotgun (WGS) entry which is preliminary data.</text>
</comment>
<accession>A0ACB7TJQ6</accession>
<evidence type="ECO:0000313" key="2">
    <source>
        <dbReference type="Proteomes" id="UP000821845"/>
    </source>
</evidence>
<protein>
    <submittedName>
        <fullName evidence="1">Uncharacterized protein</fullName>
    </submittedName>
</protein>
<dbReference type="EMBL" id="CM023481">
    <property type="protein sequence ID" value="KAH6946557.1"/>
    <property type="molecule type" value="Genomic_DNA"/>
</dbReference>
<evidence type="ECO:0000313" key="1">
    <source>
        <dbReference type="EMBL" id="KAH6946557.1"/>
    </source>
</evidence>
<gene>
    <name evidence="1" type="ORF">HPB50_013972</name>
</gene>
<organism evidence="1 2">
    <name type="scientific">Hyalomma asiaticum</name>
    <name type="common">Tick</name>
    <dbReference type="NCBI Taxonomy" id="266040"/>
    <lineage>
        <taxon>Eukaryota</taxon>
        <taxon>Metazoa</taxon>
        <taxon>Ecdysozoa</taxon>
        <taxon>Arthropoda</taxon>
        <taxon>Chelicerata</taxon>
        <taxon>Arachnida</taxon>
        <taxon>Acari</taxon>
        <taxon>Parasitiformes</taxon>
        <taxon>Ixodida</taxon>
        <taxon>Ixodoidea</taxon>
        <taxon>Ixodidae</taxon>
        <taxon>Hyalomminae</taxon>
        <taxon>Hyalomma</taxon>
    </lineage>
</organism>
<reference evidence="1" key="1">
    <citation type="submission" date="2020-05" db="EMBL/GenBank/DDBJ databases">
        <title>Large-scale comparative analyses of tick genomes elucidate their genetic diversity and vector capacities.</title>
        <authorList>
            <person name="Jia N."/>
            <person name="Wang J."/>
            <person name="Shi W."/>
            <person name="Du L."/>
            <person name="Sun Y."/>
            <person name="Zhan W."/>
            <person name="Jiang J."/>
            <person name="Wang Q."/>
            <person name="Zhang B."/>
            <person name="Ji P."/>
            <person name="Sakyi L.B."/>
            <person name="Cui X."/>
            <person name="Yuan T."/>
            <person name="Jiang B."/>
            <person name="Yang W."/>
            <person name="Lam T.T.-Y."/>
            <person name="Chang Q."/>
            <person name="Ding S."/>
            <person name="Wang X."/>
            <person name="Zhu J."/>
            <person name="Ruan X."/>
            <person name="Zhao L."/>
            <person name="Wei J."/>
            <person name="Que T."/>
            <person name="Du C."/>
            <person name="Cheng J."/>
            <person name="Dai P."/>
            <person name="Han X."/>
            <person name="Huang E."/>
            <person name="Gao Y."/>
            <person name="Liu J."/>
            <person name="Shao H."/>
            <person name="Ye R."/>
            <person name="Li L."/>
            <person name="Wei W."/>
            <person name="Wang X."/>
            <person name="Wang C."/>
            <person name="Yang T."/>
            <person name="Huo Q."/>
            <person name="Li W."/>
            <person name="Guo W."/>
            <person name="Chen H."/>
            <person name="Zhou L."/>
            <person name="Ni X."/>
            <person name="Tian J."/>
            <person name="Zhou Y."/>
            <person name="Sheng Y."/>
            <person name="Liu T."/>
            <person name="Pan Y."/>
            <person name="Xia L."/>
            <person name="Li J."/>
            <person name="Zhao F."/>
            <person name="Cao W."/>
        </authorList>
    </citation>
    <scope>NUCLEOTIDE SEQUENCE</scope>
    <source>
        <strain evidence="1">Hyas-2018</strain>
    </source>
</reference>
<name>A0ACB7TJQ6_HYAAI</name>